<evidence type="ECO:0000256" key="3">
    <source>
        <dbReference type="ARBA" id="ARBA00023242"/>
    </source>
</evidence>
<evidence type="ECO:0000256" key="1">
    <source>
        <dbReference type="ARBA" id="ARBA00004123"/>
    </source>
</evidence>
<dbReference type="InterPro" id="IPR022783">
    <property type="entry name" value="GCFC_dom"/>
</dbReference>
<keyword evidence="3" id="KW-0539">Nucleus</keyword>
<evidence type="ECO:0000259" key="5">
    <source>
        <dbReference type="Pfam" id="PF07842"/>
    </source>
</evidence>
<feature type="region of interest" description="Disordered" evidence="4">
    <location>
        <begin position="1"/>
        <end position="140"/>
    </location>
</feature>
<dbReference type="InterPro" id="IPR012890">
    <property type="entry name" value="GCFC2-like"/>
</dbReference>
<dbReference type="Pfam" id="PF07842">
    <property type="entry name" value="GCFC"/>
    <property type="match status" value="1"/>
</dbReference>
<feature type="compositionally biased region" description="Basic residues" evidence="4">
    <location>
        <begin position="1"/>
        <end position="10"/>
    </location>
</feature>
<evidence type="ECO:0000313" key="6">
    <source>
        <dbReference type="EMBL" id="SSX04040.1"/>
    </source>
</evidence>
<organism evidence="6">
    <name type="scientific">Culicoides sonorensis</name>
    <name type="common">Biting midge</name>
    <dbReference type="NCBI Taxonomy" id="179676"/>
    <lineage>
        <taxon>Eukaryota</taxon>
        <taxon>Metazoa</taxon>
        <taxon>Ecdysozoa</taxon>
        <taxon>Arthropoda</taxon>
        <taxon>Hexapoda</taxon>
        <taxon>Insecta</taxon>
        <taxon>Pterygota</taxon>
        <taxon>Neoptera</taxon>
        <taxon>Endopterygota</taxon>
        <taxon>Diptera</taxon>
        <taxon>Nematocera</taxon>
        <taxon>Chironomoidea</taxon>
        <taxon>Ceratopogonidae</taxon>
        <taxon>Ceratopogoninae</taxon>
        <taxon>Culicoides</taxon>
        <taxon>Monoculicoides</taxon>
    </lineage>
</organism>
<feature type="compositionally biased region" description="Basic and acidic residues" evidence="4">
    <location>
        <begin position="495"/>
        <end position="505"/>
    </location>
</feature>
<evidence type="ECO:0000313" key="7">
    <source>
        <dbReference type="EMBL" id="SSX24405.1"/>
    </source>
</evidence>
<dbReference type="EMBL" id="UFQS01000446">
    <property type="protein sequence ID" value="SSX04040.1"/>
    <property type="molecule type" value="Genomic_DNA"/>
</dbReference>
<dbReference type="AlphaFoldDB" id="A0A336KSX0"/>
<dbReference type="VEuPathDB" id="VectorBase:CSON010770"/>
<sequence>MFRKPKKQFARRVFSGHSDEELEEEKMSADPIPEPVVPKKKEKENKNSSKESKKSSSAKLTLLSFGDDEEEDGADVFQVKKSSNSKKLMKMLDRERRKKKKELESGHKTDKSNTNGSTTSKTLSSHTSGVNPETDSFIKNENSKIIQTEIRTDEFVLVVKNSQPDIVLNGRAALCAGKNDISSEEDEAIESKGHTFEKPDKFKLVLDSGQIPDAAMIHAARKKRQKAREQGDFIPLEEKPEEVKKGKRVVREDGHGDGSDEDDDRVDMSGITGMKDLEERREKFYQAQQYPSDDSDAEMHEWENQQIRKGVTGAQLASVHQESMFSNVLLDSPFANSFTNYSKYGIEDMRNKSEKPLTTAELLKQAYESCNITKPKYTDSTNANNKTVAPQTPKELLDKIREKFESTRATSRKHFNDIDEITETMASLKVELDESKEGGPLAAEKYRFYQDQKGYLLDLIECLDEKVPQIQNLEESALNAFSKYSNTLIERRRQDVRDQAKDMAEASKPLHLKKNEPDDPTRVRRAAEREGRRTRRRRDRERNNTNDTHYDGMSSDDEVNDHERKQHLDILENIRRSTETMLDDAADDFAQINGILSKFEAWKRKYPDTYNDAYIHICIPKILGPLIKLKLVLWNPLEDECDDFEKSQWYEDCMRYAINEHENEESLLADRDSRLVPTLVEKLIIPKVNDYVEKVWDPLSTTQTFRLVQLMSKLGRDYPSMRKNSKSLRKLFTSLLDKIKLSIENDVFIPIFAKQSQEGKSSFFQRQFNSGLKLFRNILSWQGILADEALKQHAILSLLNRYLLLGMRSCSPVDAVKKAHTILYTMPRVWLAQDSPILVSLEMFIALLRHIKSQLDNMNPMHLRPIENVTNILRSLHVYE</sequence>
<feature type="compositionally biased region" description="Basic and acidic residues" evidence="4">
    <location>
        <begin position="37"/>
        <end position="54"/>
    </location>
</feature>
<dbReference type="GO" id="GO:0003677">
    <property type="term" value="F:DNA binding"/>
    <property type="evidence" value="ECO:0007669"/>
    <property type="project" value="InterPro"/>
</dbReference>
<dbReference type="GO" id="GO:0000398">
    <property type="term" value="P:mRNA splicing, via spliceosome"/>
    <property type="evidence" value="ECO:0007669"/>
    <property type="project" value="InterPro"/>
</dbReference>
<reference evidence="7" key="2">
    <citation type="submission" date="2018-07" db="EMBL/GenBank/DDBJ databases">
        <authorList>
            <person name="Quirk P.G."/>
            <person name="Krulwich T.A."/>
        </authorList>
    </citation>
    <scope>NUCLEOTIDE SEQUENCE</scope>
</reference>
<feature type="domain" description="GCF C-terminal" evidence="5">
    <location>
        <begin position="593"/>
        <end position="802"/>
    </location>
</feature>
<feature type="compositionally biased region" description="Low complexity" evidence="4">
    <location>
        <begin position="112"/>
        <end position="128"/>
    </location>
</feature>
<proteinExistence type="inferred from homology"/>
<gene>
    <name evidence="6" type="primary">CSON010770</name>
</gene>
<feature type="compositionally biased region" description="Basic and acidic residues" evidence="4">
    <location>
        <begin position="90"/>
        <end position="111"/>
    </location>
</feature>
<dbReference type="GO" id="GO:0005634">
    <property type="term" value="C:nucleus"/>
    <property type="evidence" value="ECO:0007669"/>
    <property type="project" value="UniProtKB-SubCell"/>
</dbReference>
<comment type="subcellular location">
    <subcellularLocation>
        <location evidence="1">Nucleus</location>
    </subcellularLocation>
</comment>
<feature type="compositionally biased region" description="Basic and acidic residues" evidence="4">
    <location>
        <begin position="513"/>
        <end position="531"/>
    </location>
</feature>
<protein>
    <submittedName>
        <fullName evidence="6">CSON010770 protein</fullName>
    </submittedName>
</protein>
<name>A0A336KSX0_CULSO</name>
<reference evidence="6" key="1">
    <citation type="submission" date="2018-04" db="EMBL/GenBank/DDBJ databases">
        <authorList>
            <person name="Go L.Y."/>
            <person name="Mitchell J.A."/>
        </authorList>
    </citation>
    <scope>NUCLEOTIDE SEQUENCE</scope>
    <source>
        <tissue evidence="6">Whole organism</tissue>
    </source>
</reference>
<dbReference type="PANTHER" id="PTHR12214:SF0">
    <property type="entry name" value="LD29489P"/>
    <property type="match status" value="1"/>
</dbReference>
<feature type="region of interest" description="Disordered" evidence="4">
    <location>
        <begin position="495"/>
        <end position="561"/>
    </location>
</feature>
<comment type="similarity">
    <text evidence="2">Belongs to the GCF family.</text>
</comment>
<evidence type="ECO:0000256" key="2">
    <source>
        <dbReference type="ARBA" id="ARBA00010801"/>
    </source>
</evidence>
<dbReference type="OMA" id="MKNICLW"/>
<dbReference type="EMBL" id="UFQT01000446">
    <property type="protein sequence ID" value="SSX24405.1"/>
    <property type="molecule type" value="Genomic_DNA"/>
</dbReference>
<accession>A0A336KSX0</accession>
<dbReference type="PANTHER" id="PTHR12214">
    <property type="entry name" value="GC-RICH SEQUENCE DNA-BINDING FACTOR"/>
    <property type="match status" value="1"/>
</dbReference>
<feature type="compositionally biased region" description="Basic and acidic residues" evidence="4">
    <location>
        <begin position="227"/>
        <end position="258"/>
    </location>
</feature>
<feature type="compositionally biased region" description="Basic and acidic residues" evidence="4">
    <location>
        <begin position="540"/>
        <end position="550"/>
    </location>
</feature>
<feature type="region of interest" description="Disordered" evidence="4">
    <location>
        <begin position="227"/>
        <end position="268"/>
    </location>
</feature>
<evidence type="ECO:0000256" key="4">
    <source>
        <dbReference type="SAM" id="MobiDB-lite"/>
    </source>
</evidence>